<sequence>MIRVKADVPKCEGHANCMLSAPDLFDLDADDSVIVLRPEIEESHRGRAHEAVLSYPVNAVWLEDEK</sequence>
<evidence type="ECO:0008006" key="2">
    <source>
        <dbReference type="Google" id="ProtNLM"/>
    </source>
</evidence>
<dbReference type="SUPFAM" id="SSF54862">
    <property type="entry name" value="4Fe-4S ferredoxins"/>
    <property type="match status" value="1"/>
</dbReference>
<protein>
    <recommendedName>
        <fullName evidence="2">Ferredoxin</fullName>
    </recommendedName>
</protein>
<proteinExistence type="predicted"/>
<evidence type="ECO:0000313" key="1">
    <source>
        <dbReference type="EMBL" id="AEA29009.1"/>
    </source>
</evidence>
<reference evidence="1" key="1">
    <citation type="journal article" date="2011" name="J. Bacteriol.">
        <title>Genome sequence of the 1,4-dioxane-degrading Pseudonocardia dioxanivorans strain CB1190.</title>
        <authorList>
            <person name="Sales C.M."/>
            <person name="Mahendra S."/>
            <person name="Grostern A."/>
            <person name="Parales R.E."/>
            <person name="Goodwin L.A."/>
            <person name="Woyke T."/>
            <person name="Nolan M."/>
            <person name="Lapidus A."/>
            <person name="Chertkov O."/>
            <person name="Ovchinnikova G."/>
            <person name="Sczyrba A."/>
            <person name="Alvarez-Cohen L."/>
        </authorList>
    </citation>
    <scope>NUCLEOTIDE SEQUENCE</scope>
    <source>
        <strain evidence="1">CB1190</strain>
        <plasmid evidence="1">pPSED02</plasmid>
    </source>
</reference>
<dbReference type="Pfam" id="PF13370">
    <property type="entry name" value="Fer4_13"/>
    <property type="match status" value="1"/>
</dbReference>
<dbReference type="RefSeq" id="WP_014203898.1">
    <property type="nucleotide sequence ID" value="NC_016600.1"/>
</dbReference>
<dbReference type="AlphaFoldDB" id="F2L736"/>
<dbReference type="EMBL" id="CP002596">
    <property type="protein sequence ID" value="AEA29009.1"/>
    <property type="molecule type" value="Genomic_DNA"/>
</dbReference>
<keyword evidence="1" id="KW-0614">Plasmid</keyword>
<accession>F2L736</accession>
<geneLocation type="plasmid" evidence="1">
    <name>pPSED02</name>
</geneLocation>
<dbReference type="Gene3D" id="3.30.70.20">
    <property type="match status" value="1"/>
</dbReference>
<name>F2L736_PSEUX</name>
<gene>
    <name evidence="1" type="ORF">Psed_6945</name>
</gene>
<organism evidence="1">
    <name type="scientific">Pseudonocardia dioxanivorans (strain ATCC 55486 / DSM 44775 / JCM 13855 / CB1190)</name>
    <dbReference type="NCBI Taxonomy" id="675635"/>
    <lineage>
        <taxon>Bacteria</taxon>
        <taxon>Bacillati</taxon>
        <taxon>Actinomycetota</taxon>
        <taxon>Actinomycetes</taxon>
        <taxon>Pseudonocardiales</taxon>
        <taxon>Pseudonocardiaceae</taxon>
        <taxon>Pseudonocardia</taxon>
    </lineage>
</organism>